<dbReference type="EMBL" id="OU466858">
    <property type="protein sequence ID" value="CAH2047715.1"/>
    <property type="molecule type" value="Genomic_DNA"/>
</dbReference>
<dbReference type="Proteomes" id="UP000836841">
    <property type="component" value="Chromosome 2"/>
</dbReference>
<evidence type="ECO:0000313" key="2">
    <source>
        <dbReference type="Proteomes" id="UP000836841"/>
    </source>
</evidence>
<dbReference type="InterPro" id="IPR050804">
    <property type="entry name" value="MCC"/>
</dbReference>
<organism evidence="1 2">
    <name type="scientific">Thlaspi arvense</name>
    <name type="common">Field penny-cress</name>
    <dbReference type="NCBI Taxonomy" id="13288"/>
    <lineage>
        <taxon>Eukaryota</taxon>
        <taxon>Viridiplantae</taxon>
        <taxon>Streptophyta</taxon>
        <taxon>Embryophyta</taxon>
        <taxon>Tracheophyta</taxon>
        <taxon>Spermatophyta</taxon>
        <taxon>Magnoliopsida</taxon>
        <taxon>eudicotyledons</taxon>
        <taxon>Gunneridae</taxon>
        <taxon>Pentapetalae</taxon>
        <taxon>rosids</taxon>
        <taxon>malvids</taxon>
        <taxon>Brassicales</taxon>
        <taxon>Brassicaceae</taxon>
        <taxon>Thlaspideae</taxon>
        <taxon>Thlaspi</taxon>
    </lineage>
</organism>
<accession>A0AAU9RQR3</accession>
<dbReference type="AlphaFoldDB" id="A0AAU9RQR3"/>
<proteinExistence type="predicted"/>
<reference evidence="1 2" key="1">
    <citation type="submission" date="2022-03" db="EMBL/GenBank/DDBJ databases">
        <authorList>
            <person name="Nunn A."/>
            <person name="Chopra R."/>
            <person name="Nunn A."/>
            <person name="Contreras Garrido A."/>
        </authorList>
    </citation>
    <scope>NUCLEOTIDE SEQUENCE [LARGE SCALE GENOMIC DNA]</scope>
</reference>
<dbReference type="PANTHER" id="PTHR46236">
    <property type="entry name" value="TRAF-LIKE SUPERFAMILY PROTEIN"/>
    <property type="match status" value="1"/>
</dbReference>
<sequence length="116" mass="13435">MNKLLRLIEALNKSPHSLTETELINACSELMEITEVGFKLDWLKTKLDEVFLERKKENADALQVEEHIMTLRDALKNEKAMSSTSDAKDWLEGVVRSWNQWKLRMGLADLGDKKFD</sequence>
<gene>
    <name evidence="1" type="ORF">TAV2_LOCUS7382</name>
</gene>
<evidence type="ECO:0000313" key="1">
    <source>
        <dbReference type="EMBL" id="CAH2047715.1"/>
    </source>
</evidence>
<name>A0AAU9RQR3_THLAR</name>
<dbReference type="PANTHER" id="PTHR46236:SF12">
    <property type="entry name" value="MATH DOMAIN-CONTAINING PROTEIN"/>
    <property type="match status" value="1"/>
</dbReference>
<protein>
    <submittedName>
        <fullName evidence="1">Uncharacterized protein</fullName>
    </submittedName>
</protein>
<keyword evidence="2" id="KW-1185">Reference proteome</keyword>